<organism evidence="1 2">
    <name type="scientific">Streptomyces reniochalinae</name>
    <dbReference type="NCBI Taxonomy" id="2250578"/>
    <lineage>
        <taxon>Bacteria</taxon>
        <taxon>Bacillati</taxon>
        <taxon>Actinomycetota</taxon>
        <taxon>Actinomycetes</taxon>
        <taxon>Kitasatosporales</taxon>
        <taxon>Streptomycetaceae</taxon>
        <taxon>Streptomyces</taxon>
    </lineage>
</organism>
<dbReference type="EMBL" id="QOIM01000036">
    <property type="protein sequence ID" value="RCG17632.1"/>
    <property type="molecule type" value="Genomic_DNA"/>
</dbReference>
<proteinExistence type="predicted"/>
<dbReference type="OrthoDB" id="4147015at2"/>
<gene>
    <name evidence="1" type="ORF">DQ392_17455</name>
</gene>
<protein>
    <submittedName>
        <fullName evidence="1">Uncharacterized protein</fullName>
    </submittedName>
</protein>
<dbReference type="Pfam" id="PF20062">
    <property type="entry name" value="DUF6461"/>
    <property type="match status" value="1"/>
</dbReference>
<evidence type="ECO:0000313" key="2">
    <source>
        <dbReference type="Proteomes" id="UP000253507"/>
    </source>
</evidence>
<accession>A0A367EIV7</accession>
<dbReference type="Proteomes" id="UP000253507">
    <property type="component" value="Unassembled WGS sequence"/>
</dbReference>
<evidence type="ECO:0000313" key="1">
    <source>
        <dbReference type="EMBL" id="RCG17632.1"/>
    </source>
</evidence>
<sequence>MDLDEMFGEGWCVTLAPCPLTETLRLMGVADPVPCPEDPNRAAHLPHLGRDGGAFILAREMPGGWTLTVECESWIGFDDEVLRALAADGRTALSAYRDPDTKTATLAQDGAVLGRLDLSGGYFEGPSGSVDTTHPVVASLTAVGFDASDDCEPTGEADTGEPEGCLILAVRVVTGVTLTAADFDGPWTGGLSLTAV</sequence>
<comment type="caution">
    <text evidence="1">The sequence shown here is derived from an EMBL/GenBank/DDBJ whole genome shotgun (WGS) entry which is preliminary data.</text>
</comment>
<dbReference type="RefSeq" id="WP_114016542.1">
    <property type="nucleotide sequence ID" value="NZ_QOIM01000036.1"/>
</dbReference>
<dbReference type="AlphaFoldDB" id="A0A367EIV7"/>
<dbReference type="InterPro" id="IPR045592">
    <property type="entry name" value="DUF6461"/>
</dbReference>
<keyword evidence="2" id="KW-1185">Reference proteome</keyword>
<name>A0A367EIV7_9ACTN</name>
<reference evidence="1 2" key="1">
    <citation type="submission" date="2018-06" db="EMBL/GenBank/DDBJ databases">
        <title>Streptomyces reniochalinae sp. nov. and Streptomyces diacarnus sp. nov. from marine sponges.</title>
        <authorList>
            <person name="Li L."/>
        </authorList>
    </citation>
    <scope>NUCLEOTIDE SEQUENCE [LARGE SCALE GENOMIC DNA]</scope>
    <source>
        <strain evidence="1 2">LHW50302</strain>
    </source>
</reference>